<accession>A0AAV9QG64</accession>
<dbReference type="Gene3D" id="3.40.50.720">
    <property type="entry name" value="NAD(P)-binding Rossmann-like Domain"/>
    <property type="match status" value="1"/>
</dbReference>
<comment type="caution">
    <text evidence="3">The sequence shown here is derived from an EMBL/GenBank/DDBJ whole genome shotgun (WGS) entry which is preliminary data.</text>
</comment>
<dbReference type="PANTHER" id="PTHR42760">
    <property type="entry name" value="SHORT-CHAIN DEHYDROGENASES/REDUCTASES FAMILY MEMBER"/>
    <property type="match status" value="1"/>
</dbReference>
<evidence type="ECO:0000256" key="2">
    <source>
        <dbReference type="ARBA" id="ARBA00023002"/>
    </source>
</evidence>
<name>A0AAV9QG64_9PEZI</name>
<keyword evidence="4" id="KW-1185">Reference proteome</keyword>
<dbReference type="CDD" id="cd05233">
    <property type="entry name" value="SDR_c"/>
    <property type="match status" value="1"/>
</dbReference>
<evidence type="ECO:0008006" key="5">
    <source>
        <dbReference type="Google" id="ProtNLM"/>
    </source>
</evidence>
<evidence type="ECO:0000313" key="4">
    <source>
        <dbReference type="Proteomes" id="UP001345827"/>
    </source>
</evidence>
<dbReference type="Proteomes" id="UP001345827">
    <property type="component" value="Unassembled WGS sequence"/>
</dbReference>
<gene>
    <name evidence="3" type="ORF">LTR25_002987</name>
</gene>
<dbReference type="AlphaFoldDB" id="A0AAV9QG64"/>
<dbReference type="PANTHER" id="PTHR42760:SF37">
    <property type="entry name" value="CLAVALDEHYDE DEHYDROGENASE"/>
    <property type="match status" value="1"/>
</dbReference>
<evidence type="ECO:0000313" key="3">
    <source>
        <dbReference type="EMBL" id="KAK5541210.1"/>
    </source>
</evidence>
<dbReference type="EMBL" id="JAXLQG010000004">
    <property type="protein sequence ID" value="KAK5541210.1"/>
    <property type="molecule type" value="Genomic_DNA"/>
</dbReference>
<organism evidence="3 4">
    <name type="scientific">Vermiconidia calcicola</name>
    <dbReference type="NCBI Taxonomy" id="1690605"/>
    <lineage>
        <taxon>Eukaryota</taxon>
        <taxon>Fungi</taxon>
        <taxon>Dikarya</taxon>
        <taxon>Ascomycota</taxon>
        <taxon>Pezizomycotina</taxon>
        <taxon>Dothideomycetes</taxon>
        <taxon>Dothideomycetidae</taxon>
        <taxon>Mycosphaerellales</taxon>
        <taxon>Extremaceae</taxon>
        <taxon>Vermiconidia</taxon>
    </lineage>
</organism>
<dbReference type="InterPro" id="IPR002347">
    <property type="entry name" value="SDR_fam"/>
</dbReference>
<dbReference type="SUPFAM" id="SSF51735">
    <property type="entry name" value="NAD(P)-binding Rossmann-fold domains"/>
    <property type="match status" value="1"/>
</dbReference>
<proteinExistence type="inferred from homology"/>
<evidence type="ECO:0000256" key="1">
    <source>
        <dbReference type="ARBA" id="ARBA00006484"/>
    </source>
</evidence>
<sequence length="332" mass="35550">MAPEQLAYTVPFQLTKTIRRDPYDALQGFSAAGKLIVVTGAGSGIGAASAIVWARAGAEGIALAGRRLEKLEETASQIRALKNGSTKLLAVPTDVTKDADVANLFAQTVKTFGRSPDVVLSNAGAVEVGPMGEQGVDVWWGILSLNLKGVYATAHHFIKSQPNPKEPKGTFIETNSIIAGMIAPGFSAYSVSKLGGQRLIEYLDTGMFEQSAAVSFLACPQGRPFVLKNMVNCSEYPTLRSFSLFPGLVKTPMLSDDLVGIFGNYAHDHVDLTGLLSLYLSESRADYLKGGLASVNWDVKEMEAHKDEIQKGKLLHLKWVPILPVSGGKGLQ</sequence>
<reference evidence="3 4" key="1">
    <citation type="submission" date="2023-06" db="EMBL/GenBank/DDBJ databases">
        <title>Black Yeasts Isolated from many extreme environments.</title>
        <authorList>
            <person name="Coleine C."/>
            <person name="Stajich J.E."/>
            <person name="Selbmann L."/>
        </authorList>
    </citation>
    <scope>NUCLEOTIDE SEQUENCE [LARGE SCALE GENOMIC DNA]</scope>
    <source>
        <strain evidence="3 4">CCFEE 5887</strain>
    </source>
</reference>
<keyword evidence="2" id="KW-0560">Oxidoreductase</keyword>
<dbReference type="InterPro" id="IPR036291">
    <property type="entry name" value="NAD(P)-bd_dom_sf"/>
</dbReference>
<protein>
    <recommendedName>
        <fullName evidence="5">NAD(P)-binding protein</fullName>
    </recommendedName>
</protein>
<comment type="similarity">
    <text evidence="1">Belongs to the short-chain dehydrogenases/reductases (SDR) family.</text>
</comment>
<dbReference type="GO" id="GO:0016616">
    <property type="term" value="F:oxidoreductase activity, acting on the CH-OH group of donors, NAD or NADP as acceptor"/>
    <property type="evidence" value="ECO:0007669"/>
    <property type="project" value="TreeGrafter"/>
</dbReference>
<dbReference type="Pfam" id="PF00106">
    <property type="entry name" value="adh_short"/>
    <property type="match status" value="1"/>
</dbReference>
<dbReference type="PRINTS" id="PR00081">
    <property type="entry name" value="GDHRDH"/>
</dbReference>